<sequence>MTLSTTLTSYGIFTVAVPLLVQWNYFRQIVLYAMSMGLGLSEIPADFATISLGLVAIYTFVIAGFITDVSESFSDKYRRSFSGMADGVGKLKQLFPAYAISVYLLKENTNLYYTQSKAFLFLQSLLLVLVPLVWCYPSLKKTHSIAYRCALGWTLVYSLFPRETMHVLWLISQVIQQQFSFSPRVYSDEYIV</sequence>
<dbReference type="Proteomes" id="UP000646827">
    <property type="component" value="Unassembled WGS sequence"/>
</dbReference>
<organism evidence="2 3">
    <name type="scientific">Circinella minor</name>
    <dbReference type="NCBI Taxonomy" id="1195481"/>
    <lineage>
        <taxon>Eukaryota</taxon>
        <taxon>Fungi</taxon>
        <taxon>Fungi incertae sedis</taxon>
        <taxon>Mucoromycota</taxon>
        <taxon>Mucoromycotina</taxon>
        <taxon>Mucoromycetes</taxon>
        <taxon>Mucorales</taxon>
        <taxon>Lichtheimiaceae</taxon>
        <taxon>Circinella</taxon>
    </lineage>
</organism>
<gene>
    <name evidence="2" type="ORF">INT45_003412</name>
</gene>
<dbReference type="AlphaFoldDB" id="A0A8H7S4U8"/>
<keyword evidence="1" id="KW-1133">Transmembrane helix</keyword>
<feature type="transmembrane region" description="Helical" evidence="1">
    <location>
        <begin position="6"/>
        <end position="26"/>
    </location>
</feature>
<keyword evidence="1" id="KW-0472">Membrane</keyword>
<comment type="caution">
    <text evidence="2">The sequence shown here is derived from an EMBL/GenBank/DDBJ whole genome shotgun (WGS) entry which is preliminary data.</text>
</comment>
<reference evidence="2 3" key="1">
    <citation type="submission" date="2020-12" db="EMBL/GenBank/DDBJ databases">
        <title>Metabolic potential, ecology and presence of endohyphal bacteria is reflected in genomic diversity of Mucoromycotina.</title>
        <authorList>
            <person name="Muszewska A."/>
            <person name="Okrasinska A."/>
            <person name="Steczkiewicz K."/>
            <person name="Drgas O."/>
            <person name="Orlowska M."/>
            <person name="Perlinska-Lenart U."/>
            <person name="Aleksandrzak-Piekarczyk T."/>
            <person name="Szatraj K."/>
            <person name="Zielenkiewicz U."/>
            <person name="Pilsyk S."/>
            <person name="Malc E."/>
            <person name="Mieczkowski P."/>
            <person name="Kruszewska J.S."/>
            <person name="Biernat P."/>
            <person name="Pawlowska J."/>
        </authorList>
    </citation>
    <scope>NUCLEOTIDE SEQUENCE [LARGE SCALE GENOMIC DNA]</scope>
    <source>
        <strain evidence="2 3">CBS 142.35</strain>
    </source>
</reference>
<evidence type="ECO:0000313" key="2">
    <source>
        <dbReference type="EMBL" id="KAG2221772.1"/>
    </source>
</evidence>
<name>A0A8H7S4U8_9FUNG</name>
<proteinExistence type="predicted"/>
<accession>A0A8H7S4U8</accession>
<protein>
    <submittedName>
        <fullName evidence="2">Uncharacterized protein</fullName>
    </submittedName>
</protein>
<evidence type="ECO:0000313" key="3">
    <source>
        <dbReference type="Proteomes" id="UP000646827"/>
    </source>
</evidence>
<feature type="transmembrane region" description="Helical" evidence="1">
    <location>
        <begin position="118"/>
        <end position="139"/>
    </location>
</feature>
<keyword evidence="3" id="KW-1185">Reference proteome</keyword>
<feature type="transmembrane region" description="Helical" evidence="1">
    <location>
        <begin position="47"/>
        <end position="67"/>
    </location>
</feature>
<keyword evidence="1" id="KW-0812">Transmembrane</keyword>
<evidence type="ECO:0000256" key="1">
    <source>
        <dbReference type="SAM" id="Phobius"/>
    </source>
</evidence>
<dbReference type="OrthoDB" id="2250226at2759"/>
<dbReference type="EMBL" id="JAEPRB010000100">
    <property type="protein sequence ID" value="KAG2221772.1"/>
    <property type="molecule type" value="Genomic_DNA"/>
</dbReference>